<feature type="region of interest" description="Disordered" evidence="6">
    <location>
        <begin position="1"/>
        <end position="61"/>
    </location>
</feature>
<evidence type="ECO:0000313" key="8">
    <source>
        <dbReference type="EMBL" id="KAD3067924.1"/>
    </source>
</evidence>
<reference evidence="8 9" key="1">
    <citation type="submission" date="2019-05" db="EMBL/GenBank/DDBJ databases">
        <title>Mikania micrantha, genome provides insights into the molecular mechanism of rapid growth.</title>
        <authorList>
            <person name="Liu B."/>
        </authorList>
    </citation>
    <scope>NUCLEOTIDE SEQUENCE [LARGE SCALE GENOMIC DNA]</scope>
    <source>
        <strain evidence="8">NLD-2019</strain>
        <tissue evidence="8">Leaf</tissue>
    </source>
</reference>
<dbReference type="Gene3D" id="4.10.1000.10">
    <property type="entry name" value="Zinc finger, CCCH-type"/>
    <property type="match status" value="1"/>
</dbReference>
<accession>A0A5N6M1Y0</accession>
<dbReference type="InterPro" id="IPR036855">
    <property type="entry name" value="Znf_CCCH_sf"/>
</dbReference>
<evidence type="ECO:0000256" key="2">
    <source>
        <dbReference type="ARBA" id="ARBA00022737"/>
    </source>
</evidence>
<dbReference type="GO" id="GO:0008270">
    <property type="term" value="F:zinc ion binding"/>
    <property type="evidence" value="ECO:0007669"/>
    <property type="project" value="UniProtKB-KW"/>
</dbReference>
<evidence type="ECO:0000259" key="7">
    <source>
        <dbReference type="PROSITE" id="PS50103"/>
    </source>
</evidence>
<feature type="zinc finger region" description="C3H1-type" evidence="5">
    <location>
        <begin position="68"/>
        <end position="95"/>
    </location>
</feature>
<dbReference type="Pfam" id="PF18044">
    <property type="entry name" value="zf-CCCH_4"/>
    <property type="match status" value="1"/>
</dbReference>
<dbReference type="InterPro" id="IPR000571">
    <property type="entry name" value="Znf_CCCH"/>
</dbReference>
<dbReference type="Pfam" id="PF00642">
    <property type="entry name" value="zf-CCCH"/>
    <property type="match status" value="1"/>
</dbReference>
<dbReference type="SMART" id="SM00356">
    <property type="entry name" value="ZnF_C3H1"/>
    <property type="match status" value="2"/>
</dbReference>
<evidence type="ECO:0000313" key="9">
    <source>
        <dbReference type="Proteomes" id="UP000326396"/>
    </source>
</evidence>
<evidence type="ECO:0000256" key="4">
    <source>
        <dbReference type="ARBA" id="ARBA00022833"/>
    </source>
</evidence>
<evidence type="ECO:0000256" key="1">
    <source>
        <dbReference type="ARBA" id="ARBA00022723"/>
    </source>
</evidence>
<evidence type="ECO:0000256" key="5">
    <source>
        <dbReference type="PROSITE-ProRule" id="PRU00723"/>
    </source>
</evidence>
<organism evidence="8 9">
    <name type="scientific">Mikania micrantha</name>
    <name type="common">bitter vine</name>
    <dbReference type="NCBI Taxonomy" id="192012"/>
    <lineage>
        <taxon>Eukaryota</taxon>
        <taxon>Viridiplantae</taxon>
        <taxon>Streptophyta</taxon>
        <taxon>Embryophyta</taxon>
        <taxon>Tracheophyta</taxon>
        <taxon>Spermatophyta</taxon>
        <taxon>Magnoliopsida</taxon>
        <taxon>eudicotyledons</taxon>
        <taxon>Gunneridae</taxon>
        <taxon>Pentapetalae</taxon>
        <taxon>asterids</taxon>
        <taxon>campanulids</taxon>
        <taxon>Asterales</taxon>
        <taxon>Asteraceae</taxon>
        <taxon>Asteroideae</taxon>
        <taxon>Heliantheae alliance</taxon>
        <taxon>Eupatorieae</taxon>
        <taxon>Mikania</taxon>
    </lineage>
</organism>
<dbReference type="OrthoDB" id="410307at2759"/>
<dbReference type="Proteomes" id="UP000326396">
    <property type="component" value="Linkage Group LG7"/>
</dbReference>
<evidence type="ECO:0000256" key="3">
    <source>
        <dbReference type="ARBA" id="ARBA00022771"/>
    </source>
</evidence>
<name>A0A5N6M1Y0_9ASTR</name>
<sequence>MSHHQISGDNNGGSNNFPGQNESKYKSQTKNKQSRNPEVDKNPQMSTSFGQRSTPSSLPVNTGATPIFYKTRMCQKFADGNCHNGDKCRCAHGPKDLHEPPPNWQELLKDNRGGDWNDDEKIIQRMRICRMFYNGNQCPNGENCSFLHQSPDRFKIQKANDNVKSGETFMIKIETVVEHGQRKGMAELAGSSSVAANKLTSPIATEPLATCSASNVHLVAPRIGRGFLKLANKKLVGIYADWIDDGDYLNYP</sequence>
<feature type="compositionally biased region" description="Polar residues" evidence="6">
    <location>
        <begin position="43"/>
        <end position="61"/>
    </location>
</feature>
<dbReference type="PANTHER" id="PTHR12547:SF121">
    <property type="entry name" value="ZINC FINGER CCCH DOMAIN-CONTAINING PROTEIN 39"/>
    <property type="match status" value="1"/>
</dbReference>
<comment type="caution">
    <text evidence="8">The sequence shown here is derived from an EMBL/GenBank/DDBJ whole genome shotgun (WGS) entry which is preliminary data.</text>
</comment>
<dbReference type="GO" id="GO:0003729">
    <property type="term" value="F:mRNA binding"/>
    <property type="evidence" value="ECO:0007669"/>
    <property type="project" value="InterPro"/>
</dbReference>
<keyword evidence="9" id="KW-1185">Reference proteome</keyword>
<feature type="compositionally biased region" description="Polar residues" evidence="6">
    <location>
        <begin position="1"/>
        <end position="26"/>
    </location>
</feature>
<dbReference type="PROSITE" id="PS50103">
    <property type="entry name" value="ZF_C3H1"/>
    <property type="match status" value="2"/>
</dbReference>
<dbReference type="SUPFAM" id="SSF90229">
    <property type="entry name" value="CCCH zinc finger"/>
    <property type="match status" value="2"/>
</dbReference>
<feature type="domain" description="C3H1-type" evidence="7">
    <location>
        <begin position="68"/>
        <end position="95"/>
    </location>
</feature>
<keyword evidence="1 5" id="KW-0479">Metal-binding</keyword>
<feature type="zinc finger region" description="C3H1-type" evidence="5">
    <location>
        <begin position="123"/>
        <end position="151"/>
    </location>
</feature>
<dbReference type="PANTHER" id="PTHR12547">
    <property type="entry name" value="CCCH ZINC FINGER/TIS11-RELATED"/>
    <property type="match status" value="1"/>
</dbReference>
<keyword evidence="3 5" id="KW-0863">Zinc-finger</keyword>
<dbReference type="EMBL" id="SZYD01000017">
    <property type="protein sequence ID" value="KAD3067924.1"/>
    <property type="molecule type" value="Genomic_DNA"/>
</dbReference>
<gene>
    <name evidence="8" type="ORF">E3N88_35804</name>
</gene>
<evidence type="ECO:0000256" key="6">
    <source>
        <dbReference type="SAM" id="MobiDB-lite"/>
    </source>
</evidence>
<proteinExistence type="predicted"/>
<protein>
    <recommendedName>
        <fullName evidence="7">C3H1-type domain-containing protein</fullName>
    </recommendedName>
</protein>
<dbReference type="InterPro" id="IPR045877">
    <property type="entry name" value="ZFP36-like"/>
</dbReference>
<keyword evidence="4 5" id="KW-0862">Zinc</keyword>
<feature type="domain" description="C3H1-type" evidence="7">
    <location>
        <begin position="123"/>
        <end position="151"/>
    </location>
</feature>
<keyword evidence="2" id="KW-0677">Repeat</keyword>
<dbReference type="InterPro" id="IPR041367">
    <property type="entry name" value="Znf-CCCH_4"/>
</dbReference>
<dbReference type="AlphaFoldDB" id="A0A5N6M1Y0"/>